<evidence type="ECO:0000256" key="5">
    <source>
        <dbReference type="ARBA" id="ARBA00022741"/>
    </source>
</evidence>
<evidence type="ECO:0000259" key="11">
    <source>
        <dbReference type="Pfam" id="PF08544"/>
    </source>
</evidence>
<keyword evidence="7 9" id="KW-0067">ATP-binding</keyword>
<proteinExistence type="inferred from homology"/>
<evidence type="ECO:0000256" key="3">
    <source>
        <dbReference type="ARBA" id="ARBA00017473"/>
    </source>
</evidence>
<dbReference type="PIRSF" id="PIRSF010376">
    <property type="entry name" value="IspE"/>
    <property type="match status" value="1"/>
</dbReference>
<dbReference type="Gene3D" id="3.30.230.10">
    <property type="match status" value="1"/>
</dbReference>
<evidence type="ECO:0000313" key="13">
    <source>
        <dbReference type="Proteomes" id="UP000306196"/>
    </source>
</evidence>
<dbReference type="InterPro" id="IPR006204">
    <property type="entry name" value="GHMP_kinase_N_dom"/>
</dbReference>
<comment type="similarity">
    <text evidence="1 9">Belongs to the GHMP kinase family. IspE subfamily.</text>
</comment>
<dbReference type="GO" id="GO:0016114">
    <property type="term" value="P:terpenoid biosynthetic process"/>
    <property type="evidence" value="ECO:0007669"/>
    <property type="project" value="UniProtKB-UniRule"/>
</dbReference>
<dbReference type="GO" id="GO:0005524">
    <property type="term" value="F:ATP binding"/>
    <property type="evidence" value="ECO:0007669"/>
    <property type="project" value="UniProtKB-UniRule"/>
</dbReference>
<dbReference type="InterPro" id="IPR013750">
    <property type="entry name" value="GHMP_kinase_C_dom"/>
</dbReference>
<evidence type="ECO:0000256" key="4">
    <source>
        <dbReference type="ARBA" id="ARBA00022679"/>
    </source>
</evidence>
<evidence type="ECO:0000259" key="10">
    <source>
        <dbReference type="Pfam" id="PF00288"/>
    </source>
</evidence>
<dbReference type="PANTHER" id="PTHR43527">
    <property type="entry name" value="4-DIPHOSPHOCYTIDYL-2-C-METHYL-D-ERYTHRITOL KINASE, CHLOROPLASTIC"/>
    <property type="match status" value="1"/>
</dbReference>
<dbReference type="Pfam" id="PF00288">
    <property type="entry name" value="GHMP_kinases_N"/>
    <property type="match status" value="1"/>
</dbReference>
<dbReference type="GO" id="GO:0019288">
    <property type="term" value="P:isopentenyl diphosphate biosynthetic process, methylerythritol 4-phosphate pathway"/>
    <property type="evidence" value="ECO:0007669"/>
    <property type="project" value="UniProtKB-UniRule"/>
</dbReference>
<dbReference type="NCBIfam" id="TIGR00154">
    <property type="entry name" value="ispE"/>
    <property type="match status" value="1"/>
</dbReference>
<keyword evidence="6 9" id="KW-0418">Kinase</keyword>
<dbReference type="UniPathway" id="UPA00056">
    <property type="reaction ID" value="UER00094"/>
</dbReference>
<keyword evidence="5 9" id="KW-0547">Nucleotide-binding</keyword>
<evidence type="ECO:0000256" key="6">
    <source>
        <dbReference type="ARBA" id="ARBA00022777"/>
    </source>
</evidence>
<comment type="pathway">
    <text evidence="9">Isoprenoid biosynthesis; isopentenyl diphosphate biosynthesis via DXP pathway; isopentenyl diphosphate from 1-deoxy-D-xylulose 5-phosphate: step 3/6.</text>
</comment>
<dbReference type="AlphaFoldDB" id="A0A5R8KAN4"/>
<name>A0A5R8KAN4_9BACT</name>
<evidence type="ECO:0000256" key="9">
    <source>
        <dbReference type="HAMAP-Rule" id="MF_00061"/>
    </source>
</evidence>
<keyword evidence="4 9" id="KW-0808">Transferase</keyword>
<comment type="function">
    <text evidence="9">Catalyzes the phosphorylation of the position 2 hydroxy group of 4-diphosphocytidyl-2C-methyl-D-erythritol.</text>
</comment>
<dbReference type="GO" id="GO:0050515">
    <property type="term" value="F:4-(cytidine 5'-diphospho)-2-C-methyl-D-erythritol kinase activity"/>
    <property type="evidence" value="ECO:0007669"/>
    <property type="project" value="UniProtKB-UniRule"/>
</dbReference>
<dbReference type="InterPro" id="IPR014721">
    <property type="entry name" value="Ribsml_uS5_D2-typ_fold_subgr"/>
</dbReference>
<protein>
    <recommendedName>
        <fullName evidence="3 9">4-diphosphocytidyl-2-C-methyl-D-erythritol kinase</fullName>
        <shortName evidence="9">CMK</shortName>
        <ecNumber evidence="2 9">2.7.1.148</ecNumber>
    </recommendedName>
    <alternativeName>
        <fullName evidence="8 9">4-(cytidine-5'-diphospho)-2-C-methyl-D-erythritol kinase</fullName>
    </alternativeName>
</protein>
<reference evidence="12 13" key="1">
    <citation type="submission" date="2019-05" db="EMBL/GenBank/DDBJ databases">
        <title>Verrucobacter flavum gen. nov., sp. nov. a new member of the family Verrucomicrobiaceae.</title>
        <authorList>
            <person name="Szuroczki S."/>
            <person name="Abbaszade G."/>
            <person name="Szabo A."/>
            <person name="Felfoldi T."/>
            <person name="Schumann P."/>
            <person name="Boka K."/>
            <person name="Keki Z."/>
            <person name="Toumi M."/>
            <person name="Toth E."/>
        </authorList>
    </citation>
    <scope>NUCLEOTIDE SEQUENCE [LARGE SCALE GENOMIC DNA]</scope>
    <source>
        <strain evidence="12 13">MG-N-17</strain>
    </source>
</reference>
<dbReference type="Gene3D" id="3.30.70.890">
    <property type="entry name" value="GHMP kinase, C-terminal domain"/>
    <property type="match status" value="1"/>
</dbReference>
<feature type="binding site" evidence="9">
    <location>
        <begin position="99"/>
        <end position="109"/>
    </location>
    <ligand>
        <name>ATP</name>
        <dbReference type="ChEBI" id="CHEBI:30616"/>
    </ligand>
</feature>
<feature type="active site" evidence="9">
    <location>
        <position position="141"/>
    </location>
</feature>
<dbReference type="Proteomes" id="UP000306196">
    <property type="component" value="Unassembled WGS sequence"/>
</dbReference>
<dbReference type="SUPFAM" id="SSF55060">
    <property type="entry name" value="GHMP Kinase, C-terminal domain"/>
    <property type="match status" value="1"/>
</dbReference>
<dbReference type="Pfam" id="PF08544">
    <property type="entry name" value="GHMP_kinases_C"/>
    <property type="match status" value="1"/>
</dbReference>
<evidence type="ECO:0000256" key="8">
    <source>
        <dbReference type="ARBA" id="ARBA00032554"/>
    </source>
</evidence>
<dbReference type="InterPro" id="IPR020568">
    <property type="entry name" value="Ribosomal_Su5_D2-typ_SF"/>
</dbReference>
<gene>
    <name evidence="9 12" type="primary">ispE</name>
    <name evidence="12" type="ORF">FEM03_18535</name>
</gene>
<feature type="active site" evidence="9">
    <location>
        <position position="15"/>
    </location>
</feature>
<dbReference type="InterPro" id="IPR004424">
    <property type="entry name" value="IspE"/>
</dbReference>
<evidence type="ECO:0000256" key="1">
    <source>
        <dbReference type="ARBA" id="ARBA00009684"/>
    </source>
</evidence>
<sequence length="285" mass="31665">MTEIIMTLTLRSPAKINLWLRVLRRRDDGFHDVDTRMCPLDLADEVTLEPSVDGLAKLTCSNPELPVDESNLAMKALRGYEKRSGTTQAWQIHLEKHVPHGAGLGGGSSNAATVLLGLNRLNGGVLSDEDLHEIAAELGSDVPFFLYGRTCDATGRGEVIEPVETFDWELPVVLIKPGFGISTPWAYKNWRDSKELAGVFYGVQTQPWGEMINDLERPVFEKWIWLPTMKNWLLEQEETVAALMSGSGSTMFAVARSEADAAVLAESTRKFCGESTWVQVTRTRK</sequence>
<comment type="caution">
    <text evidence="12">The sequence shown here is derived from an EMBL/GenBank/DDBJ whole genome shotgun (WGS) entry which is preliminary data.</text>
</comment>
<evidence type="ECO:0000313" key="12">
    <source>
        <dbReference type="EMBL" id="TLD69366.1"/>
    </source>
</evidence>
<dbReference type="InterPro" id="IPR036554">
    <property type="entry name" value="GHMP_kinase_C_sf"/>
</dbReference>
<organism evidence="12 13">
    <name type="scientific">Phragmitibacter flavus</name>
    <dbReference type="NCBI Taxonomy" id="2576071"/>
    <lineage>
        <taxon>Bacteria</taxon>
        <taxon>Pseudomonadati</taxon>
        <taxon>Verrucomicrobiota</taxon>
        <taxon>Verrucomicrobiia</taxon>
        <taxon>Verrucomicrobiales</taxon>
        <taxon>Verrucomicrobiaceae</taxon>
        <taxon>Phragmitibacter</taxon>
    </lineage>
</organism>
<evidence type="ECO:0000256" key="2">
    <source>
        <dbReference type="ARBA" id="ARBA00012052"/>
    </source>
</evidence>
<dbReference type="PANTHER" id="PTHR43527:SF2">
    <property type="entry name" value="4-DIPHOSPHOCYTIDYL-2-C-METHYL-D-ERYTHRITOL KINASE, CHLOROPLASTIC"/>
    <property type="match status" value="1"/>
</dbReference>
<feature type="domain" description="GHMP kinase N-terminal" evidence="10">
    <location>
        <begin position="71"/>
        <end position="149"/>
    </location>
</feature>
<comment type="catalytic activity">
    <reaction evidence="9">
        <text>4-CDP-2-C-methyl-D-erythritol + ATP = 4-CDP-2-C-methyl-D-erythritol 2-phosphate + ADP + H(+)</text>
        <dbReference type="Rhea" id="RHEA:18437"/>
        <dbReference type="ChEBI" id="CHEBI:15378"/>
        <dbReference type="ChEBI" id="CHEBI:30616"/>
        <dbReference type="ChEBI" id="CHEBI:57823"/>
        <dbReference type="ChEBI" id="CHEBI:57919"/>
        <dbReference type="ChEBI" id="CHEBI:456216"/>
        <dbReference type="EC" id="2.7.1.148"/>
    </reaction>
</comment>
<feature type="domain" description="GHMP kinase C-terminal" evidence="11">
    <location>
        <begin position="225"/>
        <end position="267"/>
    </location>
</feature>
<dbReference type="EC" id="2.7.1.148" evidence="2 9"/>
<dbReference type="HAMAP" id="MF_00061">
    <property type="entry name" value="IspE"/>
    <property type="match status" value="1"/>
</dbReference>
<evidence type="ECO:0000256" key="7">
    <source>
        <dbReference type="ARBA" id="ARBA00022840"/>
    </source>
</evidence>
<keyword evidence="9" id="KW-0414">Isoprene biosynthesis</keyword>
<keyword evidence="13" id="KW-1185">Reference proteome</keyword>
<dbReference type="SUPFAM" id="SSF54211">
    <property type="entry name" value="Ribosomal protein S5 domain 2-like"/>
    <property type="match status" value="1"/>
</dbReference>
<accession>A0A5R8KAN4</accession>
<dbReference type="EMBL" id="VAUV01000014">
    <property type="protein sequence ID" value="TLD69366.1"/>
    <property type="molecule type" value="Genomic_DNA"/>
</dbReference>
<dbReference type="OrthoDB" id="9809438at2"/>